<gene>
    <name evidence="2" type="ORF">GRI62_01975</name>
</gene>
<sequence>MLRAVISGTVAVLMTPSMAVGQQTVSEPPDPYIHAAANMAFPAAIDGFVRSRVIEYDDEGVDASVEYGLPALGSPIWMTVYIYPASYAPCEQDFADADAAISQNEGITGSRNIAPITPSAFAGVEQYSASYSIEPGALNANHPRMETRLWIACPSGSEMHIKIRATYEFGSAGQARPIPQRLLDTLDWSVFAIERPDP</sequence>
<keyword evidence="1" id="KW-0732">Signal</keyword>
<organism evidence="2 3">
    <name type="scientific">Aurantiacibacter arachoides</name>
    <dbReference type="NCBI Taxonomy" id="1850444"/>
    <lineage>
        <taxon>Bacteria</taxon>
        <taxon>Pseudomonadati</taxon>
        <taxon>Pseudomonadota</taxon>
        <taxon>Alphaproteobacteria</taxon>
        <taxon>Sphingomonadales</taxon>
        <taxon>Erythrobacteraceae</taxon>
        <taxon>Aurantiacibacter</taxon>
    </lineage>
</organism>
<keyword evidence="3" id="KW-1185">Reference proteome</keyword>
<dbReference type="AlphaFoldDB" id="A0A844ZYQ6"/>
<dbReference type="EMBL" id="WTYH01000001">
    <property type="protein sequence ID" value="MXO92372.1"/>
    <property type="molecule type" value="Genomic_DNA"/>
</dbReference>
<proteinExistence type="predicted"/>
<dbReference type="OrthoDB" id="7462684at2"/>
<feature type="signal peptide" evidence="1">
    <location>
        <begin position="1"/>
        <end position="19"/>
    </location>
</feature>
<dbReference type="Proteomes" id="UP000460626">
    <property type="component" value="Unassembled WGS sequence"/>
</dbReference>
<accession>A0A844ZYQ6</accession>
<comment type="caution">
    <text evidence="2">The sequence shown here is derived from an EMBL/GenBank/DDBJ whole genome shotgun (WGS) entry which is preliminary data.</text>
</comment>
<protein>
    <submittedName>
        <fullName evidence="2">Uncharacterized protein</fullName>
    </submittedName>
</protein>
<feature type="chain" id="PRO_5032775371" evidence="1">
    <location>
        <begin position="20"/>
        <end position="198"/>
    </location>
</feature>
<evidence type="ECO:0000313" key="2">
    <source>
        <dbReference type="EMBL" id="MXO92372.1"/>
    </source>
</evidence>
<name>A0A844ZYQ6_9SPHN</name>
<evidence type="ECO:0000256" key="1">
    <source>
        <dbReference type="SAM" id="SignalP"/>
    </source>
</evidence>
<reference evidence="2 3" key="1">
    <citation type="submission" date="2019-12" db="EMBL/GenBank/DDBJ databases">
        <title>Genomic-based taxomic classification of the family Erythrobacteraceae.</title>
        <authorList>
            <person name="Xu L."/>
        </authorList>
    </citation>
    <scope>NUCLEOTIDE SEQUENCE [LARGE SCALE GENOMIC DNA]</scope>
    <source>
        <strain evidence="2 3">RC4-10-4</strain>
    </source>
</reference>
<dbReference type="RefSeq" id="WP_131451759.1">
    <property type="nucleotide sequence ID" value="NZ_BMJK01000001.1"/>
</dbReference>
<evidence type="ECO:0000313" key="3">
    <source>
        <dbReference type="Proteomes" id="UP000460626"/>
    </source>
</evidence>